<comment type="caution">
    <text evidence="2">The sequence shown here is derived from an EMBL/GenBank/DDBJ whole genome shotgun (WGS) entry which is preliminary data.</text>
</comment>
<name>A0A6G4WPD9_9ACTN</name>
<gene>
    <name evidence="2" type="ORF">G5C65_01870</name>
</gene>
<proteinExistence type="predicted"/>
<evidence type="ECO:0000313" key="2">
    <source>
        <dbReference type="EMBL" id="NGO67129.1"/>
    </source>
</evidence>
<keyword evidence="3" id="KW-1185">Reference proteome</keyword>
<dbReference type="Proteomes" id="UP000477722">
    <property type="component" value="Unassembled WGS sequence"/>
</dbReference>
<reference evidence="2 3" key="1">
    <citation type="submission" date="2020-02" db="EMBL/GenBank/DDBJ databases">
        <title>Whole-genome analyses of novel actinobacteria.</title>
        <authorList>
            <person name="Sahin N."/>
            <person name="Tatar D."/>
        </authorList>
    </citation>
    <scope>NUCLEOTIDE SEQUENCE [LARGE SCALE GENOMIC DNA]</scope>
    <source>
        <strain evidence="2 3">SB3404</strain>
    </source>
</reference>
<evidence type="ECO:0000256" key="1">
    <source>
        <dbReference type="SAM" id="MobiDB-lite"/>
    </source>
</evidence>
<accession>A0A6G4WPD9</accession>
<organism evidence="2 3">
    <name type="scientific">Streptomyces boncukensis</name>
    <dbReference type="NCBI Taxonomy" id="2711219"/>
    <lineage>
        <taxon>Bacteria</taxon>
        <taxon>Bacillati</taxon>
        <taxon>Actinomycetota</taxon>
        <taxon>Actinomycetes</taxon>
        <taxon>Kitasatosporales</taxon>
        <taxon>Streptomycetaceae</taxon>
        <taxon>Streptomyces</taxon>
    </lineage>
</organism>
<feature type="region of interest" description="Disordered" evidence="1">
    <location>
        <begin position="169"/>
        <end position="193"/>
    </location>
</feature>
<sequence length="193" mass="20166">MEGTDPVNKMLAAALSGGAALVLVLTGCSDDDSGKKRDDWAKKVCDQVKPEVQKIRAANDSIDQASKENKSPEDVKKADSAAFQQISGAYKSLADAVDDAGAPPVDDGAKVQKDAVSELKGLSSQYADLKTRVDKLDPDKNFDEGLRGVATRLGELGKGGDKALNKLQSGDLGKAMAKQEGCKRPTGSATRSG</sequence>
<feature type="region of interest" description="Disordered" evidence="1">
    <location>
        <begin position="55"/>
        <end position="79"/>
    </location>
</feature>
<dbReference type="AlphaFoldDB" id="A0A6G4WPD9"/>
<dbReference type="EMBL" id="JAAKZZ010000009">
    <property type="protein sequence ID" value="NGO67129.1"/>
    <property type="molecule type" value="Genomic_DNA"/>
</dbReference>
<evidence type="ECO:0000313" key="3">
    <source>
        <dbReference type="Proteomes" id="UP000477722"/>
    </source>
</evidence>
<protein>
    <submittedName>
        <fullName evidence="2">Small secreted protein</fullName>
    </submittedName>
</protein>
<feature type="compositionally biased region" description="Basic and acidic residues" evidence="1">
    <location>
        <begin position="65"/>
        <end position="79"/>
    </location>
</feature>